<keyword evidence="2" id="KW-0808">Transferase</keyword>
<dbReference type="STRING" id="1527.SAMN04489757_110110"/>
<keyword evidence="3" id="KW-1185">Reference proteome</keyword>
<dbReference type="RefSeq" id="WP_091685856.1">
    <property type="nucleotide sequence ID" value="NZ_BAABFM010000061.1"/>
</dbReference>
<dbReference type="GO" id="GO:0008757">
    <property type="term" value="F:S-adenosylmethionine-dependent methyltransferase activity"/>
    <property type="evidence" value="ECO:0007669"/>
    <property type="project" value="InterPro"/>
</dbReference>
<feature type="domain" description="Methyltransferase type 11" evidence="1">
    <location>
        <begin position="48"/>
        <end position="144"/>
    </location>
</feature>
<proteinExistence type="predicted"/>
<organism evidence="2 3">
    <name type="scientific">Anaerocolumna aminovalerica</name>
    <dbReference type="NCBI Taxonomy" id="1527"/>
    <lineage>
        <taxon>Bacteria</taxon>
        <taxon>Bacillati</taxon>
        <taxon>Bacillota</taxon>
        <taxon>Clostridia</taxon>
        <taxon>Lachnospirales</taxon>
        <taxon>Lachnospiraceae</taxon>
        <taxon>Anaerocolumna</taxon>
    </lineage>
</organism>
<dbReference type="SUPFAM" id="SSF53335">
    <property type="entry name" value="S-adenosyl-L-methionine-dependent methyltransferases"/>
    <property type="match status" value="1"/>
</dbReference>
<dbReference type="CDD" id="cd02440">
    <property type="entry name" value="AdoMet_MTases"/>
    <property type="match status" value="1"/>
</dbReference>
<dbReference type="InterPro" id="IPR013216">
    <property type="entry name" value="Methyltransf_11"/>
</dbReference>
<evidence type="ECO:0000313" key="3">
    <source>
        <dbReference type="Proteomes" id="UP000198806"/>
    </source>
</evidence>
<dbReference type="Proteomes" id="UP000198806">
    <property type="component" value="Unassembled WGS sequence"/>
</dbReference>
<dbReference type="AlphaFoldDB" id="A0A1I5ET06"/>
<dbReference type="InterPro" id="IPR029063">
    <property type="entry name" value="SAM-dependent_MTases_sf"/>
</dbReference>
<dbReference type="Pfam" id="PF08241">
    <property type="entry name" value="Methyltransf_11"/>
    <property type="match status" value="1"/>
</dbReference>
<name>A0A1I5ET06_9FIRM</name>
<dbReference type="Gene3D" id="3.40.50.150">
    <property type="entry name" value="Vaccinia Virus protein VP39"/>
    <property type="match status" value="1"/>
</dbReference>
<dbReference type="OrthoDB" id="9808140at2"/>
<accession>A0A1I5ET06</accession>
<evidence type="ECO:0000313" key="2">
    <source>
        <dbReference type="EMBL" id="SFO14171.1"/>
    </source>
</evidence>
<protein>
    <submittedName>
        <fullName evidence="2">Methyltransferase domain-containing protein</fullName>
    </submittedName>
</protein>
<reference evidence="2 3" key="1">
    <citation type="submission" date="2016-10" db="EMBL/GenBank/DDBJ databases">
        <authorList>
            <person name="de Groot N.N."/>
        </authorList>
    </citation>
    <scope>NUCLEOTIDE SEQUENCE [LARGE SCALE GENOMIC DNA]</scope>
    <source>
        <strain evidence="2 3">DSM 1283</strain>
    </source>
</reference>
<dbReference type="PANTHER" id="PTHR43861">
    <property type="entry name" value="TRANS-ACONITATE 2-METHYLTRANSFERASE-RELATED"/>
    <property type="match status" value="1"/>
</dbReference>
<dbReference type="GO" id="GO:0032259">
    <property type="term" value="P:methylation"/>
    <property type="evidence" value="ECO:0007669"/>
    <property type="project" value="UniProtKB-KW"/>
</dbReference>
<dbReference type="EMBL" id="FOWD01000010">
    <property type="protein sequence ID" value="SFO14171.1"/>
    <property type="molecule type" value="Genomic_DNA"/>
</dbReference>
<gene>
    <name evidence="2" type="ORF">SAMN04489757_110110</name>
</gene>
<sequence length="248" mass="28168">MKNDSSTECWNKVGIEWYLYAQTNDFRMDFIMPFTLKQLGDVSGKMILDIGCGEGGYSRELAKKGAIVTAVDCTEVAINYSKLKAEEEQLNISHYVRNSNDLQGIPDNTFDIVLSSMMLMDCEDLNGTVKEISRVLKLGGKLLVSILHPCFNGKDIHWSGGNIVPQVVINNYFSPTEWEAPIAKSINSIVIWRHRTLQEYIKTFVKNHLNIIDLNEPIPDDQQISESPRLGFLSKIPMFLFFELEKIV</sequence>
<keyword evidence="2" id="KW-0489">Methyltransferase</keyword>
<evidence type="ECO:0000259" key="1">
    <source>
        <dbReference type="Pfam" id="PF08241"/>
    </source>
</evidence>